<evidence type="ECO:0000313" key="1">
    <source>
        <dbReference type="EMBL" id="WOH14172.1"/>
    </source>
</evidence>
<organism evidence="1 2">
    <name type="scientific">Daucus carota subsp. sativus</name>
    <name type="common">Carrot</name>
    <dbReference type="NCBI Taxonomy" id="79200"/>
    <lineage>
        <taxon>Eukaryota</taxon>
        <taxon>Viridiplantae</taxon>
        <taxon>Streptophyta</taxon>
        <taxon>Embryophyta</taxon>
        <taxon>Tracheophyta</taxon>
        <taxon>Spermatophyta</taxon>
        <taxon>Magnoliopsida</taxon>
        <taxon>eudicotyledons</taxon>
        <taxon>Gunneridae</taxon>
        <taxon>Pentapetalae</taxon>
        <taxon>asterids</taxon>
        <taxon>campanulids</taxon>
        <taxon>Apiales</taxon>
        <taxon>Apiaceae</taxon>
        <taxon>Apioideae</taxon>
        <taxon>Scandiceae</taxon>
        <taxon>Daucinae</taxon>
        <taxon>Daucus</taxon>
        <taxon>Daucus sect. Daucus</taxon>
    </lineage>
</organism>
<reference evidence="1" key="2">
    <citation type="submission" date="2022-03" db="EMBL/GenBank/DDBJ databases">
        <title>Draft title - Genomic analysis of global carrot germplasm unveils the trajectory of domestication and the origin of high carotenoid orange carrot.</title>
        <authorList>
            <person name="Iorizzo M."/>
            <person name="Ellison S."/>
            <person name="Senalik D."/>
            <person name="Macko-Podgorni A."/>
            <person name="Grzebelus D."/>
            <person name="Bostan H."/>
            <person name="Rolling W."/>
            <person name="Curaba J."/>
            <person name="Simon P."/>
        </authorList>
    </citation>
    <scope>NUCLEOTIDE SEQUENCE</scope>
    <source>
        <tissue evidence="1">Leaf</tissue>
    </source>
</reference>
<keyword evidence="2" id="KW-1185">Reference proteome</keyword>
<protein>
    <submittedName>
        <fullName evidence="1">Uncharacterized protein</fullName>
    </submittedName>
</protein>
<dbReference type="AlphaFoldDB" id="A0A175YE24"/>
<reference evidence="1" key="1">
    <citation type="journal article" date="2016" name="Nat. Genet.">
        <title>A high-quality carrot genome assembly provides new insights into carotenoid accumulation and asterid genome evolution.</title>
        <authorList>
            <person name="Iorizzo M."/>
            <person name="Ellison S."/>
            <person name="Senalik D."/>
            <person name="Zeng P."/>
            <person name="Satapoomin P."/>
            <person name="Huang J."/>
            <person name="Bowman M."/>
            <person name="Iovene M."/>
            <person name="Sanseverino W."/>
            <person name="Cavagnaro P."/>
            <person name="Yildiz M."/>
            <person name="Macko-Podgorni A."/>
            <person name="Moranska E."/>
            <person name="Grzebelus E."/>
            <person name="Grzebelus D."/>
            <person name="Ashrafi H."/>
            <person name="Zheng Z."/>
            <person name="Cheng S."/>
            <person name="Spooner D."/>
            <person name="Van Deynze A."/>
            <person name="Simon P."/>
        </authorList>
    </citation>
    <scope>NUCLEOTIDE SEQUENCE</scope>
    <source>
        <tissue evidence="1">Leaf</tissue>
    </source>
</reference>
<dbReference type="Gramene" id="KZM81647">
    <property type="protein sequence ID" value="KZM81647"/>
    <property type="gene ID" value="DCAR_029260"/>
</dbReference>
<name>A0A175YE24_DAUCS</name>
<gene>
    <name evidence="1" type="ORF">DCAR_0933688</name>
</gene>
<evidence type="ECO:0000313" key="2">
    <source>
        <dbReference type="Proteomes" id="UP000077755"/>
    </source>
</evidence>
<proteinExistence type="predicted"/>
<dbReference type="EMBL" id="CP093351">
    <property type="protein sequence ID" value="WOH14172.1"/>
    <property type="molecule type" value="Genomic_DNA"/>
</dbReference>
<dbReference type="Proteomes" id="UP000077755">
    <property type="component" value="Chromosome 9"/>
</dbReference>
<accession>A0A175YE24</accession>
<sequence>MLHRPDGTFNHDLAEFLDWKASANTILVNGVYSFEEASPIRRLVVYQRRSPACSMVSDVASFVVDQKKRKEKKKRTRLLLFLCI</sequence>